<evidence type="ECO:0000256" key="5">
    <source>
        <dbReference type="ARBA" id="ARBA00023040"/>
    </source>
</evidence>
<sequence>MPPAASIVISILMGFSITINAACIIACCRKMRRDFYWLSVLFLLLSDLFIALSCMWYGLTAFFQPLNQLVGMCLFHMFAFAFGSLTQYSIIFFICLQRLLTIKSYNFGTNKIFKEYRYLLMIGTICFLFLFALAVTLFTPFEKSIAICSSNELYGHNFVIYFAFIFGLGTILMLTVISITVITGIRIWKIFFSSHVYPVNIESKQRCSSHDREAEFSNQIMSNQETRCPHSVFLQYRDNYVGNDVIPNVIDIQPNGNKENNGVVMSSKRKRKVYSISSEPLTRFQRMSLAWKSDRHLDRKAWEIRAFSTCVIIAMSSVIFTGPFVASYWVEILTGTVIKWQTQVVLFILHMLNVVVDPFIYAWRIPEIKAQLKKSLKCRKRNSKKILVS</sequence>
<evidence type="ECO:0000256" key="8">
    <source>
        <dbReference type="ARBA" id="ARBA00023180"/>
    </source>
</evidence>
<keyword evidence="3 10" id="KW-0812">Transmembrane</keyword>
<gene>
    <name evidence="12" type="ORF">MCOR_19726</name>
</gene>
<feature type="transmembrane region" description="Helical" evidence="10">
    <location>
        <begin position="306"/>
        <end position="330"/>
    </location>
</feature>
<evidence type="ECO:0000259" key="11">
    <source>
        <dbReference type="PROSITE" id="PS50262"/>
    </source>
</evidence>
<dbReference type="GO" id="GO:0005886">
    <property type="term" value="C:plasma membrane"/>
    <property type="evidence" value="ECO:0007669"/>
    <property type="project" value="UniProtKB-SubCell"/>
</dbReference>
<feature type="transmembrane region" description="Helical" evidence="10">
    <location>
        <begin position="342"/>
        <end position="363"/>
    </location>
</feature>
<proteinExistence type="predicted"/>
<dbReference type="InterPro" id="IPR017452">
    <property type="entry name" value="GPCR_Rhodpsn_7TM"/>
</dbReference>
<organism evidence="12 13">
    <name type="scientific">Mytilus coruscus</name>
    <name type="common">Sea mussel</name>
    <dbReference type="NCBI Taxonomy" id="42192"/>
    <lineage>
        <taxon>Eukaryota</taxon>
        <taxon>Metazoa</taxon>
        <taxon>Spiralia</taxon>
        <taxon>Lophotrochozoa</taxon>
        <taxon>Mollusca</taxon>
        <taxon>Bivalvia</taxon>
        <taxon>Autobranchia</taxon>
        <taxon>Pteriomorphia</taxon>
        <taxon>Mytilida</taxon>
        <taxon>Mytiloidea</taxon>
        <taxon>Mytilidae</taxon>
        <taxon>Mytilinae</taxon>
        <taxon>Mytilus</taxon>
    </lineage>
</organism>
<protein>
    <submittedName>
        <fullName evidence="12">MC2R</fullName>
    </submittedName>
</protein>
<name>A0A6J8BJX5_MYTCO</name>
<feature type="transmembrane region" description="Helical" evidence="10">
    <location>
        <begin position="6"/>
        <end position="28"/>
    </location>
</feature>
<dbReference type="AlphaFoldDB" id="A0A6J8BJX5"/>
<feature type="transmembrane region" description="Helical" evidence="10">
    <location>
        <begin position="35"/>
        <end position="59"/>
    </location>
</feature>
<feature type="transmembrane region" description="Helical" evidence="10">
    <location>
        <begin position="116"/>
        <end position="138"/>
    </location>
</feature>
<evidence type="ECO:0000256" key="4">
    <source>
        <dbReference type="ARBA" id="ARBA00022989"/>
    </source>
</evidence>
<keyword evidence="9" id="KW-0807">Transducer</keyword>
<evidence type="ECO:0000256" key="1">
    <source>
        <dbReference type="ARBA" id="ARBA00004651"/>
    </source>
</evidence>
<dbReference type="PANTHER" id="PTHR24246:SF27">
    <property type="entry name" value="ADENOSINE RECEPTOR, ISOFORM A"/>
    <property type="match status" value="1"/>
</dbReference>
<keyword evidence="4 10" id="KW-1133">Transmembrane helix</keyword>
<evidence type="ECO:0000256" key="9">
    <source>
        <dbReference type="ARBA" id="ARBA00023224"/>
    </source>
</evidence>
<dbReference type="EMBL" id="CACVKT020003477">
    <property type="protein sequence ID" value="CAC5384043.1"/>
    <property type="molecule type" value="Genomic_DNA"/>
</dbReference>
<reference evidence="12 13" key="1">
    <citation type="submission" date="2020-06" db="EMBL/GenBank/DDBJ databases">
        <authorList>
            <person name="Li R."/>
            <person name="Bekaert M."/>
        </authorList>
    </citation>
    <scope>NUCLEOTIDE SEQUENCE [LARGE SCALE GENOMIC DNA]</scope>
    <source>
        <strain evidence="13">wild</strain>
    </source>
</reference>
<dbReference type="OrthoDB" id="6180700at2759"/>
<evidence type="ECO:0000256" key="2">
    <source>
        <dbReference type="ARBA" id="ARBA00022475"/>
    </source>
</evidence>
<evidence type="ECO:0000256" key="7">
    <source>
        <dbReference type="ARBA" id="ARBA00023170"/>
    </source>
</evidence>
<dbReference type="Proteomes" id="UP000507470">
    <property type="component" value="Unassembled WGS sequence"/>
</dbReference>
<keyword evidence="5" id="KW-0297">G-protein coupled receptor</keyword>
<dbReference type="SUPFAM" id="SSF81321">
    <property type="entry name" value="Family A G protein-coupled receptor-like"/>
    <property type="match status" value="1"/>
</dbReference>
<evidence type="ECO:0000313" key="12">
    <source>
        <dbReference type="EMBL" id="CAC5384043.1"/>
    </source>
</evidence>
<comment type="subcellular location">
    <subcellularLocation>
        <location evidence="1">Cell membrane</location>
        <topology evidence="1">Multi-pass membrane protein</topology>
    </subcellularLocation>
</comment>
<keyword evidence="7" id="KW-0675">Receptor</keyword>
<feature type="transmembrane region" description="Helical" evidence="10">
    <location>
        <begin position="158"/>
        <end position="185"/>
    </location>
</feature>
<feature type="transmembrane region" description="Helical" evidence="10">
    <location>
        <begin position="74"/>
        <end position="96"/>
    </location>
</feature>
<keyword evidence="13" id="KW-1185">Reference proteome</keyword>
<keyword evidence="8" id="KW-0325">Glycoprotein</keyword>
<keyword evidence="6 10" id="KW-0472">Membrane</keyword>
<dbReference type="Gene3D" id="1.20.1070.10">
    <property type="entry name" value="Rhodopsin 7-helix transmembrane proteins"/>
    <property type="match status" value="1"/>
</dbReference>
<evidence type="ECO:0000256" key="3">
    <source>
        <dbReference type="ARBA" id="ARBA00022692"/>
    </source>
</evidence>
<dbReference type="PROSITE" id="PS50262">
    <property type="entry name" value="G_PROTEIN_RECEP_F1_2"/>
    <property type="match status" value="1"/>
</dbReference>
<dbReference type="GO" id="GO:0004930">
    <property type="term" value="F:G protein-coupled receptor activity"/>
    <property type="evidence" value="ECO:0007669"/>
    <property type="project" value="UniProtKB-KW"/>
</dbReference>
<accession>A0A6J8BJX5</accession>
<evidence type="ECO:0000256" key="6">
    <source>
        <dbReference type="ARBA" id="ARBA00023136"/>
    </source>
</evidence>
<feature type="domain" description="G-protein coupled receptors family 1 profile" evidence="11">
    <location>
        <begin position="19"/>
        <end position="361"/>
    </location>
</feature>
<dbReference type="PANTHER" id="PTHR24246">
    <property type="entry name" value="OLFACTORY RECEPTOR AND ADENOSINE RECEPTOR"/>
    <property type="match status" value="1"/>
</dbReference>
<evidence type="ECO:0000313" key="13">
    <source>
        <dbReference type="Proteomes" id="UP000507470"/>
    </source>
</evidence>
<keyword evidence="2" id="KW-1003">Cell membrane</keyword>
<evidence type="ECO:0000256" key="10">
    <source>
        <dbReference type="SAM" id="Phobius"/>
    </source>
</evidence>